<accession>A0A316ZD53</accession>
<proteinExistence type="inferred from homology"/>
<evidence type="ECO:0000256" key="2">
    <source>
        <dbReference type="ARBA" id="ARBA00022801"/>
    </source>
</evidence>
<dbReference type="CDD" id="cd03443">
    <property type="entry name" value="PaaI_thioesterase"/>
    <property type="match status" value="1"/>
</dbReference>
<dbReference type="InterPro" id="IPR006683">
    <property type="entry name" value="Thioestr_dom"/>
</dbReference>
<dbReference type="InterPro" id="IPR039298">
    <property type="entry name" value="ACOT13"/>
</dbReference>
<dbReference type="PANTHER" id="PTHR21660:SF1">
    <property type="entry name" value="ACYL-COENZYME A THIOESTERASE 13"/>
    <property type="match status" value="1"/>
</dbReference>
<dbReference type="EMBL" id="KZ819288">
    <property type="protein sequence ID" value="PWN99449.1"/>
    <property type="molecule type" value="Genomic_DNA"/>
</dbReference>
<feature type="domain" description="Thioesterase" evidence="3">
    <location>
        <begin position="72"/>
        <end position="151"/>
    </location>
</feature>
<dbReference type="InterPro" id="IPR029069">
    <property type="entry name" value="HotDog_dom_sf"/>
</dbReference>
<dbReference type="OrthoDB" id="2831072at2759"/>
<dbReference type="GeneID" id="37269479"/>
<dbReference type="AlphaFoldDB" id="A0A316ZD53"/>
<sequence length="175" mass="19160">MPQPQLQSIAAARQQIRDMLEGMVDANSPGFTRHSLDASLRLTHLERTDDGRSAKVVCTMQVTEGMSNHFMNMHGGCAASICDNLTSMVLYLHTSGVYGEPWSLLGVSQSIQMLYFAPCPVGSWIDIECQTLTVGKSVAVIQCDIYVKDGENGRRLRRANAGTHTKIDNSSQAKL</sequence>
<dbReference type="RefSeq" id="XP_025599728.1">
    <property type="nucleotide sequence ID" value="XM_025741935.1"/>
</dbReference>
<reference evidence="4 5" key="1">
    <citation type="journal article" date="2018" name="Mol. Biol. Evol.">
        <title>Broad Genomic Sampling Reveals a Smut Pathogenic Ancestry of the Fungal Clade Ustilaginomycotina.</title>
        <authorList>
            <person name="Kijpornyongpan T."/>
            <person name="Mondo S.J."/>
            <person name="Barry K."/>
            <person name="Sandor L."/>
            <person name="Lee J."/>
            <person name="Lipzen A."/>
            <person name="Pangilinan J."/>
            <person name="LaButti K."/>
            <person name="Hainaut M."/>
            <person name="Henrissat B."/>
            <person name="Grigoriev I.V."/>
            <person name="Spatafora J.W."/>
            <person name="Aime M.C."/>
        </authorList>
    </citation>
    <scope>NUCLEOTIDE SEQUENCE [LARGE SCALE GENOMIC DNA]</scope>
    <source>
        <strain evidence="4 5">MCA 4186</strain>
    </source>
</reference>
<evidence type="ECO:0000256" key="1">
    <source>
        <dbReference type="ARBA" id="ARBA00008324"/>
    </source>
</evidence>
<evidence type="ECO:0000313" key="5">
    <source>
        <dbReference type="Proteomes" id="UP000245946"/>
    </source>
</evidence>
<dbReference type="Proteomes" id="UP000245946">
    <property type="component" value="Unassembled WGS sequence"/>
</dbReference>
<name>A0A316ZD53_9BASI</name>
<protein>
    <recommendedName>
        <fullName evidence="3">Thioesterase domain-containing protein</fullName>
    </recommendedName>
</protein>
<evidence type="ECO:0000259" key="3">
    <source>
        <dbReference type="Pfam" id="PF03061"/>
    </source>
</evidence>
<dbReference type="Gene3D" id="3.10.129.10">
    <property type="entry name" value="Hotdog Thioesterase"/>
    <property type="match status" value="1"/>
</dbReference>
<organism evidence="4 5">
    <name type="scientific">Tilletiopsis washingtonensis</name>
    <dbReference type="NCBI Taxonomy" id="58919"/>
    <lineage>
        <taxon>Eukaryota</taxon>
        <taxon>Fungi</taxon>
        <taxon>Dikarya</taxon>
        <taxon>Basidiomycota</taxon>
        <taxon>Ustilaginomycotina</taxon>
        <taxon>Exobasidiomycetes</taxon>
        <taxon>Entylomatales</taxon>
        <taxon>Entylomatales incertae sedis</taxon>
        <taxon>Tilletiopsis</taxon>
    </lineage>
</organism>
<comment type="similarity">
    <text evidence="1">Belongs to the thioesterase PaaI family.</text>
</comment>
<dbReference type="Pfam" id="PF03061">
    <property type="entry name" value="4HBT"/>
    <property type="match status" value="1"/>
</dbReference>
<keyword evidence="2" id="KW-0378">Hydrolase</keyword>
<dbReference type="PANTHER" id="PTHR21660">
    <property type="entry name" value="THIOESTERASE SUPERFAMILY MEMBER-RELATED"/>
    <property type="match status" value="1"/>
</dbReference>
<dbReference type="STRING" id="58919.A0A316ZD53"/>
<evidence type="ECO:0000313" key="4">
    <source>
        <dbReference type="EMBL" id="PWN99449.1"/>
    </source>
</evidence>
<dbReference type="SUPFAM" id="SSF54637">
    <property type="entry name" value="Thioesterase/thiol ester dehydrase-isomerase"/>
    <property type="match status" value="1"/>
</dbReference>
<keyword evidence="5" id="KW-1185">Reference proteome</keyword>
<gene>
    <name evidence="4" type="ORF">FA09DRAFT_328845</name>
</gene>
<dbReference type="GO" id="GO:0047617">
    <property type="term" value="F:fatty acyl-CoA hydrolase activity"/>
    <property type="evidence" value="ECO:0007669"/>
    <property type="project" value="InterPro"/>
</dbReference>